<dbReference type="EMBL" id="LT671577">
    <property type="protein sequence ID" value="SHO33291.1"/>
    <property type="molecule type" value="Genomic_DNA"/>
</dbReference>
<dbReference type="GeneID" id="30523178"/>
<evidence type="ECO:0000313" key="2">
    <source>
        <dbReference type="Proteomes" id="UP000201465"/>
    </source>
</evidence>
<evidence type="ECO:0000313" key="1">
    <source>
        <dbReference type="EMBL" id="SHO33291.1"/>
    </source>
</evidence>
<sequence>MYNALYFTSILCEEELRAEIERGISQVPDVQNSEYRINRVHRGEEYLKFGFLYVKDERVYHTFVGKNPDGSDRVVYKESSEDSDDSLGDWADTEVEREELPPLVEFENIRFYPVNLPTLNQDQSACVLCCRNFPSFIDPEDIREQASFFSSLPDYPLLQVKTVSETKEQKEKKLVFLAFSPHTSDAQYALLMIKSLRVLPSPNTDSYTLRFSHSYKNPKKDFNKKNL</sequence>
<organism evidence="1 2">
    <name type="scientific">Cedratvirus A11</name>
    <dbReference type="NCBI Taxonomy" id="1903266"/>
    <lineage>
        <taxon>Viruses</taxon>
        <taxon>Pithoviruses</taxon>
        <taxon>Orthocedratvirinae</taxon>
        <taxon>Alphacedratvirus</taxon>
        <taxon>Alphacedratvirus aljazairmassiliense</taxon>
    </lineage>
</organism>
<proteinExistence type="predicted"/>
<reference evidence="1 2" key="1">
    <citation type="submission" date="2016-11" db="EMBL/GenBank/DDBJ databases">
        <authorList>
            <consortium name="Urmite Genomes"/>
        </authorList>
    </citation>
    <scope>NUCLEOTIDE SEQUENCE [LARGE SCALE GENOMIC DNA]</scope>
    <source>
        <strain evidence="1 2">A11</strain>
    </source>
</reference>
<accession>A0A1M7XUD1</accession>
<dbReference type="KEGG" id="vg:30523178"/>
<name>A0A1M7XUD1_9VIRU</name>
<dbReference type="RefSeq" id="YP_009329163.1">
    <property type="nucleotide sequence ID" value="NC_032108.1"/>
</dbReference>
<keyword evidence="2" id="KW-1185">Reference proteome</keyword>
<protein>
    <submittedName>
        <fullName evidence="1">Uncharacterized protein</fullName>
    </submittedName>
</protein>
<gene>
    <name evidence="1" type="ORF">BQ3484_223</name>
</gene>
<dbReference type="Proteomes" id="UP000201465">
    <property type="component" value="Segment"/>
</dbReference>
<dbReference type="OrthoDB" id="36876at10239"/>